<keyword evidence="1" id="KW-0732">Signal</keyword>
<dbReference type="EMBL" id="PYGC01000004">
    <property type="protein sequence ID" value="PSK83151.1"/>
    <property type="molecule type" value="Genomic_DNA"/>
</dbReference>
<evidence type="ECO:0000313" key="2">
    <source>
        <dbReference type="EMBL" id="GET21966.1"/>
    </source>
</evidence>
<reference evidence="2 5" key="2">
    <citation type="submission" date="2019-10" db="EMBL/GenBank/DDBJ databases">
        <title>Prolixibacter strains distinguished by the presence of nitrate reductase genes were adept at nitrate-dependent anaerobic corrosion of metallic iron and carbon steel.</title>
        <authorList>
            <person name="Iino T."/>
            <person name="Shono N."/>
            <person name="Ito K."/>
            <person name="Nakamura R."/>
            <person name="Sueoka K."/>
            <person name="Harayama S."/>
            <person name="Ohkuma M."/>
        </authorList>
    </citation>
    <scope>NUCLEOTIDE SEQUENCE [LARGE SCALE GENOMIC DNA]</scope>
    <source>
        <strain evidence="2 5">MIC1-1</strain>
    </source>
</reference>
<evidence type="ECO:0000256" key="1">
    <source>
        <dbReference type="SAM" id="SignalP"/>
    </source>
</evidence>
<feature type="signal peptide" evidence="1">
    <location>
        <begin position="1"/>
        <end position="24"/>
    </location>
</feature>
<name>A0A2P8CDW5_9BACT</name>
<reference evidence="3 4" key="1">
    <citation type="submission" date="2018-03" db="EMBL/GenBank/DDBJ databases">
        <title>Genomic Encyclopedia of Archaeal and Bacterial Type Strains, Phase II (KMG-II): from individual species to whole genera.</title>
        <authorList>
            <person name="Goeker M."/>
        </authorList>
    </citation>
    <scope>NUCLEOTIDE SEQUENCE [LARGE SCALE GENOMIC DNA]</scope>
    <source>
        <strain evidence="3 4">DSM 27267</strain>
    </source>
</reference>
<dbReference type="Proteomes" id="UP000240621">
    <property type="component" value="Unassembled WGS sequence"/>
</dbReference>
<evidence type="ECO:0000313" key="5">
    <source>
        <dbReference type="Proteomes" id="UP000396862"/>
    </source>
</evidence>
<gene>
    <name evidence="3" type="ORF">CLV93_10481</name>
    <name evidence="2" type="ORF">JCM18694_22120</name>
</gene>
<accession>A0A2P8CDW5</accession>
<comment type="caution">
    <text evidence="3">The sequence shown here is derived from an EMBL/GenBank/DDBJ whole genome shotgun (WGS) entry which is preliminary data.</text>
</comment>
<protein>
    <submittedName>
        <fullName evidence="3">Uncharacterized protein</fullName>
    </submittedName>
</protein>
<evidence type="ECO:0000313" key="3">
    <source>
        <dbReference type="EMBL" id="PSK83151.1"/>
    </source>
</evidence>
<dbReference type="EMBL" id="BLAU01000001">
    <property type="protein sequence ID" value="GET21966.1"/>
    <property type="molecule type" value="Genomic_DNA"/>
</dbReference>
<dbReference type="RefSeq" id="WP_106541954.1">
    <property type="nucleotide sequence ID" value="NZ_BLAU01000001.1"/>
</dbReference>
<feature type="chain" id="PRO_5015108992" evidence="1">
    <location>
        <begin position="25"/>
        <end position="113"/>
    </location>
</feature>
<keyword evidence="5" id="KW-1185">Reference proteome</keyword>
<sequence>MNRNILLVALLLTFLSFLTPSCEKDNDLSKADLLKFKEIAWNSLNASEQKFVTVNWQDANAKVIKNPDNEAEDIVLVSFRTTVSDLTGPLNVFIHIHTEEVFQPNNITDYAYN</sequence>
<dbReference type="AlphaFoldDB" id="A0A2P8CDW5"/>
<evidence type="ECO:0000313" key="4">
    <source>
        <dbReference type="Proteomes" id="UP000240621"/>
    </source>
</evidence>
<proteinExistence type="predicted"/>
<organism evidence="3 4">
    <name type="scientific">Prolixibacter denitrificans</name>
    <dbReference type="NCBI Taxonomy" id="1541063"/>
    <lineage>
        <taxon>Bacteria</taxon>
        <taxon>Pseudomonadati</taxon>
        <taxon>Bacteroidota</taxon>
        <taxon>Bacteroidia</taxon>
        <taxon>Marinilabiliales</taxon>
        <taxon>Prolixibacteraceae</taxon>
        <taxon>Prolixibacter</taxon>
    </lineage>
</organism>
<dbReference type="Proteomes" id="UP000396862">
    <property type="component" value="Unassembled WGS sequence"/>
</dbReference>